<dbReference type="InterPro" id="IPR003439">
    <property type="entry name" value="ABC_transporter-like_ATP-bd"/>
</dbReference>
<comment type="caution">
    <text evidence="4">The sequence shown here is derived from an EMBL/GenBank/DDBJ whole genome shotgun (WGS) entry which is preliminary data.</text>
</comment>
<dbReference type="PROSITE" id="PS00211">
    <property type="entry name" value="ABC_TRANSPORTER_1"/>
    <property type="match status" value="1"/>
</dbReference>
<dbReference type="EMBL" id="MGDD01000296">
    <property type="protein sequence ID" value="OGL42975.1"/>
    <property type="molecule type" value="Genomic_DNA"/>
</dbReference>
<dbReference type="InterPro" id="IPR003593">
    <property type="entry name" value="AAA+_ATPase"/>
</dbReference>
<evidence type="ECO:0000259" key="3">
    <source>
        <dbReference type="PROSITE" id="PS50893"/>
    </source>
</evidence>
<gene>
    <name evidence="4" type="ORF">A2161_04620</name>
</gene>
<evidence type="ECO:0000313" key="4">
    <source>
        <dbReference type="EMBL" id="OGL42975.1"/>
    </source>
</evidence>
<protein>
    <recommendedName>
        <fullName evidence="3">ABC transporter domain-containing protein</fullName>
    </recommendedName>
</protein>
<dbReference type="GO" id="GO:0005524">
    <property type="term" value="F:ATP binding"/>
    <property type="evidence" value="ECO:0007669"/>
    <property type="project" value="UniProtKB-KW"/>
</dbReference>
<reference evidence="4 5" key="1">
    <citation type="journal article" date="2016" name="Nat. Commun.">
        <title>Thousands of microbial genomes shed light on interconnected biogeochemical processes in an aquifer system.</title>
        <authorList>
            <person name="Anantharaman K."/>
            <person name="Brown C.T."/>
            <person name="Hug L.A."/>
            <person name="Sharon I."/>
            <person name="Castelle C.J."/>
            <person name="Probst A.J."/>
            <person name="Thomas B.C."/>
            <person name="Singh A."/>
            <person name="Wilkins M.J."/>
            <person name="Karaoz U."/>
            <person name="Brodie E.L."/>
            <person name="Williams K.H."/>
            <person name="Hubbard S.S."/>
            <person name="Banfield J.F."/>
        </authorList>
    </citation>
    <scope>NUCLEOTIDE SEQUENCE [LARGE SCALE GENOMIC DNA]</scope>
</reference>
<dbReference type="SUPFAM" id="SSF52540">
    <property type="entry name" value="P-loop containing nucleoside triphosphate hydrolases"/>
    <property type="match status" value="1"/>
</dbReference>
<evidence type="ECO:0000313" key="5">
    <source>
        <dbReference type="Proteomes" id="UP000179266"/>
    </source>
</evidence>
<keyword evidence="1" id="KW-0547">Nucleotide-binding</keyword>
<dbReference type="GO" id="GO:0016887">
    <property type="term" value="F:ATP hydrolysis activity"/>
    <property type="evidence" value="ECO:0007669"/>
    <property type="project" value="InterPro"/>
</dbReference>
<dbReference type="Pfam" id="PF00005">
    <property type="entry name" value="ABC_tran"/>
    <property type="match status" value="1"/>
</dbReference>
<dbReference type="PANTHER" id="PTHR43038:SF3">
    <property type="entry name" value="ABC TRANSPORTER G FAMILY MEMBER 20 ISOFORM X1"/>
    <property type="match status" value="1"/>
</dbReference>
<organism evidence="4 5">
    <name type="scientific">Candidatus Schekmanbacteria bacterium RBG_13_48_7</name>
    <dbReference type="NCBI Taxonomy" id="1817878"/>
    <lineage>
        <taxon>Bacteria</taxon>
        <taxon>Candidatus Schekmaniibacteriota</taxon>
    </lineage>
</organism>
<proteinExistence type="predicted"/>
<dbReference type="PROSITE" id="PS50893">
    <property type="entry name" value="ABC_TRANSPORTER_2"/>
    <property type="match status" value="1"/>
</dbReference>
<name>A0A1F7RN37_9BACT</name>
<evidence type="ECO:0000256" key="1">
    <source>
        <dbReference type="ARBA" id="ARBA00022741"/>
    </source>
</evidence>
<feature type="domain" description="ABC transporter" evidence="3">
    <location>
        <begin position="4"/>
        <end position="230"/>
    </location>
</feature>
<dbReference type="Gene3D" id="3.40.50.300">
    <property type="entry name" value="P-loop containing nucleotide triphosphate hydrolases"/>
    <property type="match status" value="1"/>
</dbReference>
<sequence>MAEISVHDLKKNYISVKALCGVSFEIQKQELFGLIGPDGAGKTTLMRILCGLIAADSGSYTVCGSTENSFIKQRLGYMPQRFALYPDLTVAENIKFFARLFSVPKKEYKTRFEELMSFSALGPFVKRRAENLSGGMKQKLALCCTLIHTPQVLILDEPTTGVDAVSRIEFWEILSALTKQNVSILVSTPYMDEALKCQRVSFIHDGHILATDTPQNIPKLFKNHVLEWIGPDIFKRSVEVSNLSGVIAVHPFGNRLHIVTDDVGSCLHQIRTETGLDPASFIEVTPGIEDTFINLMENISEKLK</sequence>
<evidence type="ECO:0000256" key="2">
    <source>
        <dbReference type="ARBA" id="ARBA00022840"/>
    </source>
</evidence>
<dbReference type="AlphaFoldDB" id="A0A1F7RN37"/>
<dbReference type="InterPro" id="IPR027417">
    <property type="entry name" value="P-loop_NTPase"/>
</dbReference>
<keyword evidence="2" id="KW-0067">ATP-binding</keyword>
<dbReference type="PANTHER" id="PTHR43038">
    <property type="entry name" value="ATP-BINDING CASSETTE, SUB-FAMILY H, MEMBER 1"/>
    <property type="match status" value="1"/>
</dbReference>
<dbReference type="InterPro" id="IPR017871">
    <property type="entry name" value="ABC_transporter-like_CS"/>
</dbReference>
<accession>A0A1F7RN37</accession>
<dbReference type="Proteomes" id="UP000179266">
    <property type="component" value="Unassembled WGS sequence"/>
</dbReference>
<dbReference type="SMART" id="SM00382">
    <property type="entry name" value="AAA"/>
    <property type="match status" value="1"/>
</dbReference>
<dbReference type="CDD" id="cd03230">
    <property type="entry name" value="ABC_DR_subfamily_A"/>
    <property type="match status" value="1"/>
</dbReference>